<sequence length="62" mass="7039">MQLFIRMSLPEGNKKKGYGVHMDRSVVGGIAAEKDVHINDSVTVCDFYLFLANERQIIQVKK</sequence>
<dbReference type="Proteomes" id="UP000076858">
    <property type="component" value="Unassembled WGS sequence"/>
</dbReference>
<proteinExistence type="predicted"/>
<gene>
    <name evidence="1" type="ORF">APZ42_005051</name>
</gene>
<comment type="caution">
    <text evidence="1">The sequence shown here is derived from an EMBL/GenBank/DDBJ whole genome shotgun (WGS) entry which is preliminary data.</text>
</comment>
<evidence type="ECO:0000313" key="2">
    <source>
        <dbReference type="Proteomes" id="UP000076858"/>
    </source>
</evidence>
<dbReference type="AlphaFoldDB" id="A0A164GPB5"/>
<dbReference type="EMBL" id="LRGB01014462">
    <property type="protein sequence ID" value="KZR99187.1"/>
    <property type="molecule type" value="Genomic_DNA"/>
</dbReference>
<keyword evidence="2" id="KW-1185">Reference proteome</keyword>
<accession>A0A164GPB5</accession>
<reference evidence="1 2" key="1">
    <citation type="submission" date="2016-03" db="EMBL/GenBank/DDBJ databases">
        <title>EvidentialGene: Evidence-directed Construction of Genes on Genomes.</title>
        <authorList>
            <person name="Gilbert D.G."/>
            <person name="Choi J.-H."/>
            <person name="Mockaitis K."/>
            <person name="Colbourne J."/>
            <person name="Pfrender M."/>
        </authorList>
    </citation>
    <scope>NUCLEOTIDE SEQUENCE [LARGE SCALE GENOMIC DNA]</scope>
    <source>
        <strain evidence="1 2">Xinb3</strain>
        <tissue evidence="1">Complete organism</tissue>
    </source>
</reference>
<name>A0A164GPB5_9CRUS</name>
<evidence type="ECO:0000313" key="1">
    <source>
        <dbReference type="EMBL" id="KZR99187.1"/>
    </source>
</evidence>
<protein>
    <submittedName>
        <fullName evidence="1">Uncharacterized protein</fullName>
    </submittedName>
</protein>
<organism evidence="1 2">
    <name type="scientific">Daphnia magna</name>
    <dbReference type="NCBI Taxonomy" id="35525"/>
    <lineage>
        <taxon>Eukaryota</taxon>
        <taxon>Metazoa</taxon>
        <taxon>Ecdysozoa</taxon>
        <taxon>Arthropoda</taxon>
        <taxon>Crustacea</taxon>
        <taxon>Branchiopoda</taxon>
        <taxon>Diplostraca</taxon>
        <taxon>Cladocera</taxon>
        <taxon>Anomopoda</taxon>
        <taxon>Daphniidae</taxon>
        <taxon>Daphnia</taxon>
    </lineage>
</organism>